<dbReference type="STRING" id="1797298.A2988_01075"/>
<dbReference type="InterPro" id="IPR000209">
    <property type="entry name" value="Peptidase_S8/S53_dom"/>
</dbReference>
<dbReference type="InterPro" id="IPR037045">
    <property type="entry name" value="S8pro/Inhibitor_I9_sf"/>
</dbReference>
<keyword evidence="8" id="KW-0812">Transmembrane</keyword>
<dbReference type="GO" id="GO:0046872">
    <property type="term" value="F:metal ion binding"/>
    <property type="evidence" value="ECO:0007669"/>
    <property type="project" value="UniProtKB-KW"/>
</dbReference>
<evidence type="ECO:0000256" key="6">
    <source>
        <dbReference type="PROSITE-ProRule" id="PRU01240"/>
    </source>
</evidence>
<dbReference type="InterPro" id="IPR036852">
    <property type="entry name" value="Peptidase_S8/S53_dom_sf"/>
</dbReference>
<sequence>MQKRNYVFSGFLAIIIVFTGFFAFVIAQEDADTPVPERKIVVFKEGVSDAEKADVLAGANVVRIKKLRHGDAVVSADKDAEAKIAKDERVAYVETDFVVEALAAVDAKKAVAQARTPSQPAQVLPWGINRIDAEEVWPTGNTATGTDVGIIDTGISTSHPDLAGNIKGGVSEVWYTSNYNDDNGHGSHVAGIVGALNNTIGVVGAGPVVNLYAIKVLDRNGSGYLSNVINGIDWATAHGMKVVNMSLGCDCPSQAMHDAIIRAYNAGVVVVAAAGNSGGSVIYPAAYEEVIAVGATDSSNTAPYWSSRGPEVDLAAPGVSIYSTYKGTKYATLSGTSMASPHVAGSAALLLKAPVNAAYDANENGAWDPSEVLLRLQDSATDLGPAGRDDVYGSGLVNVLAAVSL</sequence>
<dbReference type="GO" id="GO:0004252">
    <property type="term" value="F:serine-type endopeptidase activity"/>
    <property type="evidence" value="ECO:0007669"/>
    <property type="project" value="UniProtKB-UniRule"/>
</dbReference>
<feature type="active site" description="Charge relay system" evidence="6">
    <location>
        <position position="185"/>
    </location>
</feature>
<dbReference type="PROSITE" id="PS51892">
    <property type="entry name" value="SUBTILASE"/>
    <property type="match status" value="1"/>
</dbReference>
<proteinExistence type="inferred from homology"/>
<evidence type="ECO:0000313" key="11">
    <source>
        <dbReference type="Proteomes" id="UP000176650"/>
    </source>
</evidence>
<evidence type="ECO:0000256" key="5">
    <source>
        <dbReference type="ARBA" id="ARBA00022825"/>
    </source>
</evidence>
<accession>A0A1F5BUE6</accession>
<evidence type="ECO:0000256" key="4">
    <source>
        <dbReference type="ARBA" id="ARBA00022801"/>
    </source>
</evidence>
<evidence type="ECO:0000256" key="7">
    <source>
        <dbReference type="RuleBase" id="RU003355"/>
    </source>
</evidence>
<dbReference type="PANTHER" id="PTHR43806:SF11">
    <property type="entry name" value="CEREVISIN-RELATED"/>
    <property type="match status" value="1"/>
</dbReference>
<keyword evidence="3" id="KW-0479">Metal-binding</keyword>
<dbReference type="Pfam" id="PF00082">
    <property type="entry name" value="Peptidase_S8"/>
    <property type="match status" value="1"/>
</dbReference>
<keyword evidence="4 6" id="KW-0378">Hydrolase</keyword>
<dbReference type="PRINTS" id="PR00723">
    <property type="entry name" value="SUBTILISIN"/>
</dbReference>
<reference evidence="10 11" key="1">
    <citation type="journal article" date="2016" name="Nat. Commun.">
        <title>Thousands of microbial genomes shed light on interconnected biogeochemical processes in an aquifer system.</title>
        <authorList>
            <person name="Anantharaman K."/>
            <person name="Brown C.T."/>
            <person name="Hug L.A."/>
            <person name="Sharon I."/>
            <person name="Castelle C.J."/>
            <person name="Probst A.J."/>
            <person name="Thomas B.C."/>
            <person name="Singh A."/>
            <person name="Wilkins M.J."/>
            <person name="Karaoz U."/>
            <person name="Brodie E.L."/>
            <person name="Williams K.H."/>
            <person name="Hubbard S.S."/>
            <person name="Banfield J.F."/>
        </authorList>
    </citation>
    <scope>NUCLEOTIDE SEQUENCE [LARGE SCALE GENOMIC DNA]</scope>
</reference>
<feature type="active site" description="Charge relay system" evidence="6">
    <location>
        <position position="337"/>
    </location>
</feature>
<dbReference type="PROSITE" id="PS00138">
    <property type="entry name" value="SUBTILASE_SER"/>
    <property type="match status" value="1"/>
</dbReference>
<evidence type="ECO:0000256" key="1">
    <source>
        <dbReference type="ARBA" id="ARBA00011073"/>
    </source>
</evidence>
<keyword evidence="8" id="KW-1133">Transmembrane helix</keyword>
<dbReference type="EMBL" id="MEYS01000002">
    <property type="protein sequence ID" value="OGD34217.1"/>
    <property type="molecule type" value="Genomic_DNA"/>
</dbReference>
<keyword evidence="2 6" id="KW-0645">Protease</keyword>
<dbReference type="SMR" id="A0A1F5BUE6"/>
<dbReference type="PANTHER" id="PTHR43806">
    <property type="entry name" value="PEPTIDASE S8"/>
    <property type="match status" value="1"/>
</dbReference>
<dbReference type="InterPro" id="IPR015500">
    <property type="entry name" value="Peptidase_S8_subtilisin-rel"/>
</dbReference>
<dbReference type="InterPro" id="IPR023827">
    <property type="entry name" value="Peptidase_S8_Asp-AS"/>
</dbReference>
<dbReference type="GO" id="GO:0006508">
    <property type="term" value="P:proteolysis"/>
    <property type="evidence" value="ECO:0007669"/>
    <property type="project" value="UniProtKB-KW"/>
</dbReference>
<dbReference type="InterPro" id="IPR050131">
    <property type="entry name" value="Peptidase_S8_subtilisin-like"/>
</dbReference>
<evidence type="ECO:0000313" key="10">
    <source>
        <dbReference type="EMBL" id="OGD34217.1"/>
    </source>
</evidence>
<dbReference type="Gene3D" id="3.30.70.80">
    <property type="entry name" value="Peptidase S8 propeptide/proteinase inhibitor I9"/>
    <property type="match status" value="1"/>
</dbReference>
<feature type="domain" description="Peptidase S8/S53" evidence="9">
    <location>
        <begin position="145"/>
        <end position="395"/>
    </location>
</feature>
<name>A0A1F5BUE6_9BACT</name>
<organism evidence="10 11">
    <name type="scientific">Candidatus Azambacteria bacterium RIFCSPLOWO2_01_FULL_46_25</name>
    <dbReference type="NCBI Taxonomy" id="1797298"/>
    <lineage>
        <taxon>Bacteria</taxon>
        <taxon>Candidatus Azamiibacteriota</taxon>
    </lineage>
</organism>
<dbReference type="AlphaFoldDB" id="A0A1F5BUE6"/>
<keyword evidence="5 6" id="KW-0720">Serine protease</keyword>
<comment type="similarity">
    <text evidence="1 6 7">Belongs to the peptidase S8 family.</text>
</comment>
<evidence type="ECO:0000259" key="9">
    <source>
        <dbReference type="Pfam" id="PF00082"/>
    </source>
</evidence>
<feature type="active site" description="Charge relay system" evidence="6">
    <location>
        <position position="152"/>
    </location>
</feature>
<dbReference type="Gene3D" id="3.40.50.200">
    <property type="entry name" value="Peptidase S8/S53 domain"/>
    <property type="match status" value="1"/>
</dbReference>
<dbReference type="CDD" id="cd07477">
    <property type="entry name" value="Peptidases_S8_Subtilisin_subset"/>
    <property type="match status" value="1"/>
</dbReference>
<evidence type="ECO:0000256" key="3">
    <source>
        <dbReference type="ARBA" id="ARBA00022723"/>
    </source>
</evidence>
<dbReference type="InterPro" id="IPR034202">
    <property type="entry name" value="Subtilisin_Carlsberg-like"/>
</dbReference>
<evidence type="ECO:0000256" key="2">
    <source>
        <dbReference type="ARBA" id="ARBA00022670"/>
    </source>
</evidence>
<evidence type="ECO:0000256" key="8">
    <source>
        <dbReference type="SAM" id="Phobius"/>
    </source>
</evidence>
<dbReference type="InterPro" id="IPR023828">
    <property type="entry name" value="Peptidase_S8_Ser-AS"/>
</dbReference>
<dbReference type="SUPFAM" id="SSF52743">
    <property type="entry name" value="Subtilisin-like"/>
    <property type="match status" value="1"/>
</dbReference>
<gene>
    <name evidence="10" type="ORF">A2988_01075</name>
</gene>
<feature type="transmembrane region" description="Helical" evidence="8">
    <location>
        <begin position="7"/>
        <end position="27"/>
    </location>
</feature>
<protein>
    <recommendedName>
        <fullName evidence="9">Peptidase S8/S53 domain-containing protein</fullName>
    </recommendedName>
</protein>
<dbReference type="PROSITE" id="PS00137">
    <property type="entry name" value="SUBTILASE_HIS"/>
    <property type="match status" value="1"/>
</dbReference>
<dbReference type="PROSITE" id="PS00136">
    <property type="entry name" value="SUBTILASE_ASP"/>
    <property type="match status" value="1"/>
</dbReference>
<dbReference type="InterPro" id="IPR022398">
    <property type="entry name" value="Peptidase_S8_His-AS"/>
</dbReference>
<comment type="caution">
    <text evidence="10">The sequence shown here is derived from an EMBL/GenBank/DDBJ whole genome shotgun (WGS) entry which is preliminary data.</text>
</comment>
<dbReference type="Proteomes" id="UP000176650">
    <property type="component" value="Unassembled WGS sequence"/>
</dbReference>
<keyword evidence="8" id="KW-0472">Membrane</keyword>